<evidence type="ECO:0000313" key="3">
    <source>
        <dbReference type="Proteomes" id="UP000018936"/>
    </source>
</evidence>
<feature type="non-terminal residue" evidence="2">
    <location>
        <position position="1"/>
    </location>
</feature>
<comment type="caution">
    <text evidence="2">The sequence shown here is derived from an EMBL/GenBank/DDBJ whole genome shotgun (WGS) entry which is preliminary data.</text>
</comment>
<evidence type="ECO:0000256" key="1">
    <source>
        <dbReference type="SAM" id="MobiDB-lite"/>
    </source>
</evidence>
<gene>
    <name evidence="2" type="ORF">L345_05844</name>
</gene>
<dbReference type="Proteomes" id="UP000018936">
    <property type="component" value="Unassembled WGS sequence"/>
</dbReference>
<keyword evidence="3" id="KW-1185">Reference proteome</keyword>
<feature type="compositionally biased region" description="Basic residues" evidence="1">
    <location>
        <begin position="60"/>
        <end position="70"/>
    </location>
</feature>
<dbReference type="EMBL" id="AZIM01001035">
    <property type="protein sequence ID" value="ETE68365.1"/>
    <property type="molecule type" value="Genomic_DNA"/>
</dbReference>
<protein>
    <submittedName>
        <fullName evidence="2">Uncharacterized protein</fullName>
    </submittedName>
</protein>
<accession>V8P236</accession>
<dbReference type="OrthoDB" id="26681at2759"/>
<name>V8P236_OPHHA</name>
<feature type="compositionally biased region" description="Basic and acidic residues" evidence="1">
    <location>
        <begin position="27"/>
        <end position="59"/>
    </location>
</feature>
<reference evidence="2 3" key="1">
    <citation type="journal article" date="2013" name="Proc. Natl. Acad. Sci. U.S.A.">
        <title>The king cobra genome reveals dynamic gene evolution and adaptation in the snake venom system.</title>
        <authorList>
            <person name="Vonk F.J."/>
            <person name="Casewell N.R."/>
            <person name="Henkel C.V."/>
            <person name="Heimberg A.M."/>
            <person name="Jansen H.J."/>
            <person name="McCleary R.J."/>
            <person name="Kerkkamp H.M."/>
            <person name="Vos R.A."/>
            <person name="Guerreiro I."/>
            <person name="Calvete J.J."/>
            <person name="Wuster W."/>
            <person name="Woods A.E."/>
            <person name="Logan J.M."/>
            <person name="Harrison R.A."/>
            <person name="Castoe T.A."/>
            <person name="de Koning A.P."/>
            <person name="Pollock D.D."/>
            <person name="Yandell M."/>
            <person name="Calderon D."/>
            <person name="Renjifo C."/>
            <person name="Currier R.B."/>
            <person name="Salgado D."/>
            <person name="Pla D."/>
            <person name="Sanz L."/>
            <person name="Hyder A.S."/>
            <person name="Ribeiro J.M."/>
            <person name="Arntzen J.W."/>
            <person name="van den Thillart G.E."/>
            <person name="Boetzer M."/>
            <person name="Pirovano W."/>
            <person name="Dirks R.P."/>
            <person name="Spaink H.P."/>
            <person name="Duboule D."/>
            <person name="McGlinn E."/>
            <person name="Kini R.M."/>
            <person name="Richardson M.K."/>
        </authorList>
    </citation>
    <scope>NUCLEOTIDE SEQUENCE</scope>
    <source>
        <tissue evidence="2">Blood</tissue>
    </source>
</reference>
<feature type="region of interest" description="Disordered" evidence="1">
    <location>
        <begin position="19"/>
        <end position="102"/>
    </location>
</feature>
<proteinExistence type="predicted"/>
<sequence length="140" mass="16484">MSNRTVGVIRITNRDNIIRLSGQRILFENRKERGGSRKEEKEGTERKKQGGRKSEEEGRKGRKRKQRKRKEGAEGRTGGKEGEKEARKKKKGMGEGRREEEEKDLSYLQQWLEAFVANFEKIIAVHSLEPRRKERERKYA</sequence>
<dbReference type="AlphaFoldDB" id="V8P236"/>
<feature type="compositionally biased region" description="Basic and acidic residues" evidence="1">
    <location>
        <begin position="71"/>
        <end position="100"/>
    </location>
</feature>
<evidence type="ECO:0000313" key="2">
    <source>
        <dbReference type="EMBL" id="ETE68365.1"/>
    </source>
</evidence>
<organism evidence="2 3">
    <name type="scientific">Ophiophagus hannah</name>
    <name type="common">King cobra</name>
    <name type="synonym">Naja hannah</name>
    <dbReference type="NCBI Taxonomy" id="8665"/>
    <lineage>
        <taxon>Eukaryota</taxon>
        <taxon>Metazoa</taxon>
        <taxon>Chordata</taxon>
        <taxon>Craniata</taxon>
        <taxon>Vertebrata</taxon>
        <taxon>Euteleostomi</taxon>
        <taxon>Lepidosauria</taxon>
        <taxon>Squamata</taxon>
        <taxon>Bifurcata</taxon>
        <taxon>Unidentata</taxon>
        <taxon>Episquamata</taxon>
        <taxon>Toxicofera</taxon>
        <taxon>Serpentes</taxon>
        <taxon>Colubroidea</taxon>
        <taxon>Elapidae</taxon>
        <taxon>Elapinae</taxon>
        <taxon>Ophiophagus</taxon>
    </lineage>
</organism>